<organism evidence="2 3">
    <name type="scientific">Xanthoceras sorbifolium</name>
    <dbReference type="NCBI Taxonomy" id="99658"/>
    <lineage>
        <taxon>Eukaryota</taxon>
        <taxon>Viridiplantae</taxon>
        <taxon>Streptophyta</taxon>
        <taxon>Embryophyta</taxon>
        <taxon>Tracheophyta</taxon>
        <taxon>Spermatophyta</taxon>
        <taxon>Magnoliopsida</taxon>
        <taxon>eudicotyledons</taxon>
        <taxon>Gunneridae</taxon>
        <taxon>Pentapetalae</taxon>
        <taxon>rosids</taxon>
        <taxon>malvids</taxon>
        <taxon>Sapindales</taxon>
        <taxon>Sapindaceae</taxon>
        <taxon>Xanthoceroideae</taxon>
        <taxon>Xanthoceras</taxon>
    </lineage>
</organism>
<feature type="compositionally biased region" description="Basic and acidic residues" evidence="1">
    <location>
        <begin position="64"/>
        <end position="73"/>
    </location>
</feature>
<gene>
    <name evidence="2" type="ORF">JRO89_XS01G0153100</name>
</gene>
<evidence type="ECO:0000313" key="3">
    <source>
        <dbReference type="Proteomes" id="UP000827721"/>
    </source>
</evidence>
<comment type="caution">
    <text evidence="2">The sequence shown here is derived from an EMBL/GenBank/DDBJ whole genome shotgun (WGS) entry which is preliminary data.</text>
</comment>
<evidence type="ECO:0000256" key="1">
    <source>
        <dbReference type="SAM" id="MobiDB-lite"/>
    </source>
</evidence>
<sequence>MKFFFSDMGSCYRPATPRVEKPAVGGGGNQLQPGPCSSKRKKHSHWRPGLSAIAEDGGVVSAKEIEKKVESGKKSPSKSGSSTAKDHRHSPRYNNDAVADAYDHYYSRKKSIPLFIPAVLANTVPVLSVCVSIDAAHCPGNLLLLKKKNALLTFEFSIPSARVTITHSQTFKPAI</sequence>
<feature type="region of interest" description="Disordered" evidence="1">
    <location>
        <begin position="1"/>
        <end position="48"/>
    </location>
</feature>
<name>A0ABQ8IKX1_9ROSI</name>
<accession>A0ABQ8IKX1</accession>
<reference evidence="2 3" key="1">
    <citation type="submission" date="2021-02" db="EMBL/GenBank/DDBJ databases">
        <title>Plant Genome Project.</title>
        <authorList>
            <person name="Zhang R.-G."/>
        </authorList>
    </citation>
    <scope>NUCLEOTIDE SEQUENCE [LARGE SCALE GENOMIC DNA]</scope>
    <source>
        <tissue evidence="2">Leaves</tissue>
    </source>
</reference>
<keyword evidence="3" id="KW-1185">Reference proteome</keyword>
<evidence type="ECO:0000313" key="2">
    <source>
        <dbReference type="EMBL" id="KAH7576807.1"/>
    </source>
</evidence>
<feature type="region of interest" description="Disordered" evidence="1">
    <location>
        <begin position="64"/>
        <end position="94"/>
    </location>
</feature>
<dbReference type="EMBL" id="JAFEMO010000001">
    <property type="protein sequence ID" value="KAH7576807.1"/>
    <property type="molecule type" value="Genomic_DNA"/>
</dbReference>
<dbReference type="PANTHER" id="PTHR35318:SF2">
    <property type="entry name" value="OS08G0138900 PROTEIN"/>
    <property type="match status" value="1"/>
</dbReference>
<proteinExistence type="predicted"/>
<dbReference type="Proteomes" id="UP000827721">
    <property type="component" value="Unassembled WGS sequence"/>
</dbReference>
<dbReference type="PANTHER" id="PTHR35318">
    <property type="entry name" value="BNAA10G08410D PROTEIN"/>
    <property type="match status" value="1"/>
</dbReference>
<protein>
    <submittedName>
        <fullName evidence="2">Uncharacterized protein</fullName>
    </submittedName>
</protein>